<organism evidence="2 3">
    <name type="scientific">Pristionchus entomophagus</name>
    <dbReference type="NCBI Taxonomy" id="358040"/>
    <lineage>
        <taxon>Eukaryota</taxon>
        <taxon>Metazoa</taxon>
        <taxon>Ecdysozoa</taxon>
        <taxon>Nematoda</taxon>
        <taxon>Chromadorea</taxon>
        <taxon>Rhabditida</taxon>
        <taxon>Rhabditina</taxon>
        <taxon>Diplogasteromorpha</taxon>
        <taxon>Diplogasteroidea</taxon>
        <taxon>Neodiplogasteridae</taxon>
        <taxon>Pristionchus</taxon>
    </lineage>
</organism>
<dbReference type="PANTHER" id="PTHR21255">
    <property type="entry name" value="T-COMPLEX-ASSOCIATED-TESTIS-EXPRESSED 1/ DYNEIN LIGHT CHAIN"/>
    <property type="match status" value="1"/>
</dbReference>
<dbReference type="Proteomes" id="UP001432027">
    <property type="component" value="Unassembled WGS sequence"/>
</dbReference>
<dbReference type="AlphaFoldDB" id="A0AAV5UG67"/>
<dbReference type="EMBL" id="BTSX01000006">
    <property type="protein sequence ID" value="GMT05673.1"/>
    <property type="molecule type" value="Genomic_DNA"/>
</dbReference>
<dbReference type="InterPro" id="IPR005334">
    <property type="entry name" value="Tctex-1-like"/>
</dbReference>
<comment type="similarity">
    <text evidence="1">Belongs to the dynein light chain Tctex-type family.</text>
</comment>
<evidence type="ECO:0000313" key="3">
    <source>
        <dbReference type="Proteomes" id="UP001432027"/>
    </source>
</evidence>
<accession>A0AAV5UG67</accession>
<dbReference type="GO" id="GO:0005737">
    <property type="term" value="C:cytoplasm"/>
    <property type="evidence" value="ECO:0007669"/>
    <property type="project" value="TreeGrafter"/>
</dbReference>
<evidence type="ECO:0000313" key="2">
    <source>
        <dbReference type="EMBL" id="GMT05673.1"/>
    </source>
</evidence>
<sequence length="122" mass="13541">SLLMADRDFVIRAAQGEKFRAATAEKIMTEVVAEMLAGEIFSMLTVEDLGKKISDAINQLLKGLNLPRYKFIVQVMIGESRGQGVHAMSQCVWDADVDGMATINYNLNNIWCQASAFAIFTY</sequence>
<feature type="non-terminal residue" evidence="2">
    <location>
        <position position="1"/>
    </location>
</feature>
<protein>
    <recommendedName>
        <fullName evidence="4">Dynein light chain</fullName>
    </recommendedName>
</protein>
<dbReference type="InterPro" id="IPR038586">
    <property type="entry name" value="Tctex-1-like_sf"/>
</dbReference>
<name>A0AAV5UG67_9BILA</name>
<evidence type="ECO:0000256" key="1">
    <source>
        <dbReference type="ARBA" id="ARBA00005361"/>
    </source>
</evidence>
<reference evidence="2" key="1">
    <citation type="submission" date="2023-10" db="EMBL/GenBank/DDBJ databases">
        <title>Genome assembly of Pristionchus species.</title>
        <authorList>
            <person name="Yoshida K."/>
            <person name="Sommer R.J."/>
        </authorList>
    </citation>
    <scope>NUCLEOTIDE SEQUENCE</scope>
    <source>
        <strain evidence="2">RS0144</strain>
    </source>
</reference>
<dbReference type="GO" id="GO:0005868">
    <property type="term" value="C:cytoplasmic dynein complex"/>
    <property type="evidence" value="ECO:0007669"/>
    <property type="project" value="TreeGrafter"/>
</dbReference>
<dbReference type="Gene3D" id="3.30.1140.40">
    <property type="entry name" value="Tctex-1"/>
    <property type="match status" value="1"/>
</dbReference>
<keyword evidence="3" id="KW-1185">Reference proteome</keyword>
<evidence type="ECO:0008006" key="4">
    <source>
        <dbReference type="Google" id="ProtNLM"/>
    </source>
</evidence>
<dbReference type="CDD" id="cd21459">
    <property type="entry name" value="DLC-like_TCTEX1D2"/>
    <property type="match status" value="1"/>
</dbReference>
<dbReference type="GO" id="GO:0045505">
    <property type="term" value="F:dynein intermediate chain binding"/>
    <property type="evidence" value="ECO:0007669"/>
    <property type="project" value="TreeGrafter"/>
</dbReference>
<proteinExistence type="inferred from homology"/>
<dbReference type="PANTHER" id="PTHR21255:SF7">
    <property type="entry name" value="DYNEIN LIGHT CHAIN TCTEX-TYPE PROTEIN 2B"/>
    <property type="match status" value="1"/>
</dbReference>
<gene>
    <name evidence="2" type="ORF">PENTCL1PPCAC_27847</name>
</gene>
<dbReference type="Pfam" id="PF03645">
    <property type="entry name" value="Tctex-1"/>
    <property type="match status" value="1"/>
</dbReference>
<comment type="caution">
    <text evidence="2">The sequence shown here is derived from an EMBL/GenBank/DDBJ whole genome shotgun (WGS) entry which is preliminary data.</text>
</comment>
<dbReference type="GO" id="GO:0007018">
    <property type="term" value="P:microtubule-based movement"/>
    <property type="evidence" value="ECO:0007669"/>
    <property type="project" value="TreeGrafter"/>
</dbReference>